<evidence type="ECO:0000313" key="2">
    <source>
        <dbReference type="Proteomes" id="UP000177659"/>
    </source>
</evidence>
<name>A0A1F6D0W7_9BACT</name>
<dbReference type="EMBL" id="MFLC01000027">
    <property type="protein sequence ID" value="OGG54931.1"/>
    <property type="molecule type" value="Genomic_DNA"/>
</dbReference>
<gene>
    <name evidence="1" type="ORF">A3D62_02530</name>
</gene>
<comment type="caution">
    <text evidence="1">The sequence shown here is derived from an EMBL/GenBank/DDBJ whole genome shotgun (WGS) entry which is preliminary data.</text>
</comment>
<reference evidence="1 2" key="1">
    <citation type="journal article" date="2016" name="Nat. Commun.">
        <title>Thousands of microbial genomes shed light on interconnected biogeochemical processes in an aquifer system.</title>
        <authorList>
            <person name="Anantharaman K."/>
            <person name="Brown C.T."/>
            <person name="Hug L.A."/>
            <person name="Sharon I."/>
            <person name="Castelle C.J."/>
            <person name="Probst A.J."/>
            <person name="Thomas B.C."/>
            <person name="Singh A."/>
            <person name="Wilkins M.J."/>
            <person name="Karaoz U."/>
            <person name="Brodie E.L."/>
            <person name="Williams K.H."/>
            <person name="Hubbard S.S."/>
            <person name="Banfield J.F."/>
        </authorList>
    </citation>
    <scope>NUCLEOTIDE SEQUENCE [LARGE SCALE GENOMIC DNA]</scope>
</reference>
<accession>A0A1F6D0W7</accession>
<proteinExistence type="predicted"/>
<sequence>MTVGELVYQTAIKDGYNPEEIPPELKKIAEVYQRVFDTMREPMKRVSEMAESMQAPIKRIYSVAESVRPQMEALSKIQLPSRSFIPSYMYDEDGEFTLPEFTRPVQEVRIVNPEVLAIAPAKQEQEREYITASYILPGNAKWESLEIQFIDGHFVRVSYPDMESKKFDFKDMGFMDTRNVQPDRKWQLLKSIADHRGYLTKEHWDGRMHRNIKYELNGRLKRFFGMTTSPIPRYTRRDGYMTLFVIRGDR</sequence>
<dbReference type="Proteomes" id="UP000177659">
    <property type="component" value="Unassembled WGS sequence"/>
</dbReference>
<organism evidence="1 2">
    <name type="scientific">Candidatus Kaiserbacteria bacterium RIFCSPHIGHO2_02_FULL_49_11</name>
    <dbReference type="NCBI Taxonomy" id="1798489"/>
    <lineage>
        <taxon>Bacteria</taxon>
        <taxon>Candidatus Kaiseribacteriota</taxon>
    </lineage>
</organism>
<evidence type="ECO:0000313" key="1">
    <source>
        <dbReference type="EMBL" id="OGG54931.1"/>
    </source>
</evidence>
<protein>
    <submittedName>
        <fullName evidence="1">Uncharacterized protein</fullName>
    </submittedName>
</protein>
<dbReference type="AlphaFoldDB" id="A0A1F6D0W7"/>